<organism evidence="1 2">
    <name type="scientific">Pygocentrus nattereri</name>
    <name type="common">Red-bellied piranha</name>
    <dbReference type="NCBI Taxonomy" id="42514"/>
    <lineage>
        <taxon>Eukaryota</taxon>
        <taxon>Metazoa</taxon>
        <taxon>Chordata</taxon>
        <taxon>Craniata</taxon>
        <taxon>Vertebrata</taxon>
        <taxon>Euteleostomi</taxon>
        <taxon>Actinopterygii</taxon>
        <taxon>Neopterygii</taxon>
        <taxon>Teleostei</taxon>
        <taxon>Ostariophysi</taxon>
        <taxon>Characiformes</taxon>
        <taxon>Characoidei</taxon>
        <taxon>Pygocentrus</taxon>
    </lineage>
</organism>
<dbReference type="Ensembl" id="ENSPNAT00000035850.2">
    <property type="protein sequence ID" value="ENSPNAP00000029943.2"/>
    <property type="gene ID" value="ENSPNAG00000016383.2"/>
</dbReference>
<reference evidence="1" key="3">
    <citation type="submission" date="2025-09" db="UniProtKB">
        <authorList>
            <consortium name="Ensembl"/>
        </authorList>
    </citation>
    <scope>IDENTIFICATION</scope>
</reference>
<keyword evidence="2" id="KW-1185">Reference proteome</keyword>
<reference evidence="1" key="2">
    <citation type="submission" date="2025-08" db="UniProtKB">
        <authorList>
            <consortium name="Ensembl"/>
        </authorList>
    </citation>
    <scope>IDENTIFICATION</scope>
</reference>
<proteinExistence type="predicted"/>
<protein>
    <submittedName>
        <fullName evidence="1">Uncharacterized protein</fullName>
    </submittedName>
</protein>
<dbReference type="AlphaFoldDB" id="A0A3B4E2M9"/>
<evidence type="ECO:0000313" key="1">
    <source>
        <dbReference type="Ensembl" id="ENSPNAP00000029943.2"/>
    </source>
</evidence>
<evidence type="ECO:0000313" key="2">
    <source>
        <dbReference type="Proteomes" id="UP001501920"/>
    </source>
</evidence>
<reference evidence="1 2" key="1">
    <citation type="submission" date="2020-10" db="EMBL/GenBank/DDBJ databases">
        <title>Pygocentrus nattereri (red-bellied piranha) genome, fPygNat1, primary haplotype.</title>
        <authorList>
            <person name="Myers G."/>
            <person name="Meyer A."/>
            <person name="Karagic N."/>
            <person name="Pippel M."/>
            <person name="Winkler S."/>
            <person name="Tracey A."/>
            <person name="Wood J."/>
            <person name="Formenti G."/>
            <person name="Howe K."/>
            <person name="Fedrigo O."/>
            <person name="Jarvis E.D."/>
        </authorList>
    </citation>
    <scope>NUCLEOTIDE SEQUENCE [LARGE SCALE GENOMIC DNA]</scope>
</reference>
<accession>A0A3B4E2M9</accession>
<dbReference type="Proteomes" id="UP001501920">
    <property type="component" value="Chromosome 27"/>
</dbReference>
<name>A0A3B4E2M9_PYGNA</name>
<sequence length="83" mass="9241">MTTFIVEKLHHNTSQRDFCPCISGATLKKPISETEHQLISYDSHTQATIGQCNSNLGPLLDFKNKALKSSSWFDQSVLSKLSS</sequence>